<gene>
    <name evidence="2" type="ORF">HYPSUDRAFT_1090960</name>
</gene>
<protein>
    <submittedName>
        <fullName evidence="2">Uncharacterized protein</fullName>
    </submittedName>
</protein>
<keyword evidence="3" id="KW-1185">Reference proteome</keyword>
<feature type="non-terminal residue" evidence="2">
    <location>
        <position position="1"/>
    </location>
</feature>
<organism evidence="2 3">
    <name type="scientific">Hypholoma sublateritium (strain FD-334 SS-4)</name>
    <dbReference type="NCBI Taxonomy" id="945553"/>
    <lineage>
        <taxon>Eukaryota</taxon>
        <taxon>Fungi</taxon>
        <taxon>Dikarya</taxon>
        <taxon>Basidiomycota</taxon>
        <taxon>Agaricomycotina</taxon>
        <taxon>Agaricomycetes</taxon>
        <taxon>Agaricomycetidae</taxon>
        <taxon>Agaricales</taxon>
        <taxon>Agaricineae</taxon>
        <taxon>Strophariaceae</taxon>
        <taxon>Hypholoma</taxon>
    </lineage>
</organism>
<feature type="region of interest" description="Disordered" evidence="1">
    <location>
        <begin position="1"/>
        <end position="41"/>
    </location>
</feature>
<reference evidence="3" key="1">
    <citation type="submission" date="2014-04" db="EMBL/GenBank/DDBJ databases">
        <title>Evolutionary Origins and Diversification of the Mycorrhizal Mutualists.</title>
        <authorList>
            <consortium name="DOE Joint Genome Institute"/>
            <consortium name="Mycorrhizal Genomics Consortium"/>
            <person name="Kohler A."/>
            <person name="Kuo A."/>
            <person name="Nagy L.G."/>
            <person name="Floudas D."/>
            <person name="Copeland A."/>
            <person name="Barry K.W."/>
            <person name="Cichocki N."/>
            <person name="Veneault-Fourrey C."/>
            <person name="LaButti K."/>
            <person name="Lindquist E.A."/>
            <person name="Lipzen A."/>
            <person name="Lundell T."/>
            <person name="Morin E."/>
            <person name="Murat C."/>
            <person name="Riley R."/>
            <person name="Ohm R."/>
            <person name="Sun H."/>
            <person name="Tunlid A."/>
            <person name="Henrissat B."/>
            <person name="Grigoriev I.V."/>
            <person name="Hibbett D.S."/>
            <person name="Martin F."/>
        </authorList>
    </citation>
    <scope>NUCLEOTIDE SEQUENCE [LARGE SCALE GENOMIC DNA]</scope>
    <source>
        <strain evidence="3">FD-334 SS-4</strain>
    </source>
</reference>
<feature type="compositionally biased region" description="Acidic residues" evidence="1">
    <location>
        <begin position="235"/>
        <end position="275"/>
    </location>
</feature>
<feature type="region of interest" description="Disordered" evidence="1">
    <location>
        <begin position="319"/>
        <end position="339"/>
    </location>
</feature>
<name>A0A0D2LPJ7_HYPSF</name>
<feature type="compositionally biased region" description="Polar residues" evidence="1">
    <location>
        <begin position="1"/>
        <end position="11"/>
    </location>
</feature>
<evidence type="ECO:0000313" key="2">
    <source>
        <dbReference type="EMBL" id="KJA12683.1"/>
    </source>
</evidence>
<sequence>ANTEDIGSSTAMLEDPVPNTAGTNGVDIGRPQRLNRAQGGEREKLLQAVEVMSNPIQQLKKRGRDQEDALKGLEENQMAPPIAQKRSRKTQANQTGNNVSHPNQALLPPDQPLMAPPAPSLRPIPFFMHPGQGHGQMTLWNLNNLPPREPGHSNTPTEPNYSVQDDDSTGFQASGYDNRNNFTPPSSQDDIYCSPPPQGNNRSTFVNENGFHADENRGTKGKGKGIDRVGNGANNEDEDSEEEDEDANGEADGDEDEHVDGDVEDDEEEDEDEDEAHIVKNTIVKNLNVDSYNMEFDDPRYYPGGEFDTISNFLQNENEERNNHPQPLFFQNEDDENSPDEDERLALAALHETRRSPAIRNVNMNQQDVSTAEGDAIMEIEQTMFCFNITLGIAQISHLVWQVFPYQFIIKIKKYILRPLRLQLTQKMTKTLELIPMMAKMALIRSLSLRITTRKKELPETLKVARKKTQHLMYLPIQVHGVKY</sequence>
<feature type="compositionally biased region" description="Pro residues" evidence="1">
    <location>
        <begin position="109"/>
        <end position="122"/>
    </location>
</feature>
<feature type="compositionally biased region" description="Polar residues" evidence="1">
    <location>
        <begin position="152"/>
        <end position="189"/>
    </location>
</feature>
<evidence type="ECO:0000256" key="1">
    <source>
        <dbReference type="SAM" id="MobiDB-lite"/>
    </source>
</evidence>
<evidence type="ECO:0000313" key="3">
    <source>
        <dbReference type="Proteomes" id="UP000054270"/>
    </source>
</evidence>
<dbReference type="Proteomes" id="UP000054270">
    <property type="component" value="Unassembled WGS sequence"/>
</dbReference>
<accession>A0A0D2LPJ7</accession>
<dbReference type="EMBL" id="KN817998">
    <property type="protein sequence ID" value="KJA12683.1"/>
    <property type="molecule type" value="Genomic_DNA"/>
</dbReference>
<dbReference type="AlphaFoldDB" id="A0A0D2LPJ7"/>
<feature type="compositionally biased region" description="Polar residues" evidence="1">
    <location>
        <begin position="90"/>
        <end position="103"/>
    </location>
</feature>
<proteinExistence type="predicted"/>
<feature type="region of interest" description="Disordered" evidence="1">
    <location>
        <begin position="73"/>
        <end position="279"/>
    </location>
</feature>